<dbReference type="EMBL" id="VIKR01000001">
    <property type="protein sequence ID" value="TQV77557.1"/>
    <property type="molecule type" value="Genomic_DNA"/>
</dbReference>
<accession>A0A545TK21</accession>
<feature type="region of interest" description="Disordered" evidence="1">
    <location>
        <begin position="1"/>
        <end position="22"/>
    </location>
</feature>
<evidence type="ECO:0000256" key="1">
    <source>
        <dbReference type="SAM" id="MobiDB-lite"/>
    </source>
</evidence>
<proteinExistence type="predicted"/>
<organism evidence="2 3">
    <name type="scientific">Aliikangiella marina</name>
    <dbReference type="NCBI Taxonomy" id="1712262"/>
    <lineage>
        <taxon>Bacteria</taxon>
        <taxon>Pseudomonadati</taxon>
        <taxon>Pseudomonadota</taxon>
        <taxon>Gammaproteobacteria</taxon>
        <taxon>Oceanospirillales</taxon>
        <taxon>Pleioneaceae</taxon>
        <taxon>Aliikangiella</taxon>
    </lineage>
</organism>
<protein>
    <submittedName>
        <fullName evidence="2">Porin</fullName>
    </submittedName>
</protein>
<evidence type="ECO:0000313" key="3">
    <source>
        <dbReference type="Proteomes" id="UP000317839"/>
    </source>
</evidence>
<sequence length="382" mass="41649">MEKALSALKSEASKENKTKQTKASEKHTYAFGGFIKATASISDYSDGDLASGNVGRDFYIPGLIPVGGASEGNHFDFSAKETRINFKSNHELANGDKLMSFIEMDFLLSPGGNERVSNSYNPRVRHAFFKYNNWLFGQTWSTFQDVGALPESVDFLASPDGIIFERQPMVRYTNGPWQVALENSESTVTPFGGGSRIVTDDSGTPDFVLKYTHKADWGHLSAAALIRTLAYENGSIDDTESSNGLSITGKFKVGDKNDIRLNLATGSGMGRYAGLNTANGAVLDVNGNLNAIDSSLYAVAFRHHWNSQWRTNIIISGMTIDNDTALTGTGVTESVNSYQINFLYSPVAKLTLGFGILDATRELESGQDGDMTRYIFSAKYGF</sequence>
<dbReference type="AlphaFoldDB" id="A0A545TK21"/>
<dbReference type="OrthoDB" id="190887at2"/>
<dbReference type="Proteomes" id="UP000317839">
    <property type="component" value="Unassembled WGS sequence"/>
</dbReference>
<keyword evidence="3" id="KW-1185">Reference proteome</keyword>
<gene>
    <name evidence="2" type="ORF">FLL45_02185</name>
</gene>
<evidence type="ECO:0000313" key="2">
    <source>
        <dbReference type="EMBL" id="TQV77557.1"/>
    </source>
</evidence>
<feature type="compositionally biased region" description="Basic and acidic residues" evidence="1">
    <location>
        <begin position="11"/>
        <end position="22"/>
    </location>
</feature>
<comment type="caution">
    <text evidence="2">The sequence shown here is derived from an EMBL/GenBank/DDBJ whole genome shotgun (WGS) entry which is preliminary data.</text>
</comment>
<dbReference type="SUPFAM" id="SSF56935">
    <property type="entry name" value="Porins"/>
    <property type="match status" value="1"/>
</dbReference>
<dbReference type="Pfam" id="PF19577">
    <property type="entry name" value="DcaP"/>
    <property type="match status" value="1"/>
</dbReference>
<dbReference type="InterPro" id="IPR045748">
    <property type="entry name" value="DcaP"/>
</dbReference>
<name>A0A545TK21_9GAMM</name>
<reference evidence="2 3" key="1">
    <citation type="submission" date="2019-06" db="EMBL/GenBank/DDBJ databases">
        <title>Draft genome of Aliikangiella marina GYP-15.</title>
        <authorList>
            <person name="Wang G."/>
        </authorList>
    </citation>
    <scope>NUCLEOTIDE SEQUENCE [LARGE SCALE GENOMIC DNA]</scope>
    <source>
        <strain evidence="2 3">GYP-15</strain>
    </source>
</reference>